<name>A0ABW1JY91_9NOCA</name>
<sequence>MATAHDPLMTTGEFEELARVAARVAEGVPLEFVDGKLGARQSAFDRKFRPLA</sequence>
<dbReference type="Proteomes" id="UP001596223">
    <property type="component" value="Unassembled WGS sequence"/>
</dbReference>
<dbReference type="RefSeq" id="WP_378608880.1">
    <property type="nucleotide sequence ID" value="NZ_JBHSQN010000015.1"/>
</dbReference>
<comment type="caution">
    <text evidence="1">The sequence shown here is derived from an EMBL/GenBank/DDBJ whole genome shotgun (WGS) entry which is preliminary data.</text>
</comment>
<organism evidence="1 2">
    <name type="scientific">Nocardia lasii</name>
    <dbReference type="NCBI Taxonomy" id="1616107"/>
    <lineage>
        <taxon>Bacteria</taxon>
        <taxon>Bacillati</taxon>
        <taxon>Actinomycetota</taxon>
        <taxon>Actinomycetes</taxon>
        <taxon>Mycobacteriales</taxon>
        <taxon>Nocardiaceae</taxon>
        <taxon>Nocardia</taxon>
    </lineage>
</organism>
<gene>
    <name evidence="1" type="ORF">ACFP3H_22075</name>
</gene>
<dbReference type="EMBL" id="JBHSQN010000015">
    <property type="protein sequence ID" value="MFC6013749.1"/>
    <property type="molecule type" value="Genomic_DNA"/>
</dbReference>
<accession>A0ABW1JY91</accession>
<protein>
    <submittedName>
        <fullName evidence="1">Uncharacterized protein</fullName>
    </submittedName>
</protein>
<evidence type="ECO:0000313" key="2">
    <source>
        <dbReference type="Proteomes" id="UP001596223"/>
    </source>
</evidence>
<proteinExistence type="predicted"/>
<keyword evidence="2" id="KW-1185">Reference proteome</keyword>
<evidence type="ECO:0000313" key="1">
    <source>
        <dbReference type="EMBL" id="MFC6013749.1"/>
    </source>
</evidence>
<reference evidence="2" key="1">
    <citation type="journal article" date="2019" name="Int. J. Syst. Evol. Microbiol.">
        <title>The Global Catalogue of Microorganisms (GCM) 10K type strain sequencing project: providing services to taxonomists for standard genome sequencing and annotation.</title>
        <authorList>
            <consortium name="The Broad Institute Genomics Platform"/>
            <consortium name="The Broad Institute Genome Sequencing Center for Infectious Disease"/>
            <person name="Wu L."/>
            <person name="Ma J."/>
        </authorList>
    </citation>
    <scope>NUCLEOTIDE SEQUENCE [LARGE SCALE GENOMIC DNA]</scope>
    <source>
        <strain evidence="2">CCUG 36956</strain>
    </source>
</reference>